<comment type="caution">
    <text evidence="16">The sequence shown here is derived from an EMBL/GenBank/DDBJ whole genome shotgun (WGS) entry which is preliminary data.</text>
</comment>
<protein>
    <submittedName>
        <fullName evidence="16">TonB-dependent receptor</fullName>
    </submittedName>
</protein>
<evidence type="ECO:0000259" key="15">
    <source>
        <dbReference type="Pfam" id="PF07715"/>
    </source>
</evidence>
<dbReference type="PROSITE" id="PS52016">
    <property type="entry name" value="TONB_DEPENDENT_REC_3"/>
    <property type="match status" value="1"/>
</dbReference>
<feature type="signal peptide" evidence="13">
    <location>
        <begin position="1"/>
        <end position="28"/>
    </location>
</feature>
<evidence type="ECO:0000256" key="4">
    <source>
        <dbReference type="ARBA" id="ARBA00022496"/>
    </source>
</evidence>
<feature type="domain" description="TonB-dependent receptor plug" evidence="15">
    <location>
        <begin position="60"/>
        <end position="166"/>
    </location>
</feature>
<keyword evidence="13" id="KW-0732">Signal</keyword>
<dbReference type="Proteomes" id="UP001368500">
    <property type="component" value="Unassembled WGS sequence"/>
</dbReference>
<evidence type="ECO:0000256" key="6">
    <source>
        <dbReference type="ARBA" id="ARBA00023004"/>
    </source>
</evidence>
<evidence type="ECO:0000313" key="17">
    <source>
        <dbReference type="Proteomes" id="UP001368500"/>
    </source>
</evidence>
<dbReference type="RefSeq" id="WP_341374685.1">
    <property type="nucleotide sequence ID" value="NZ_JBBUTF010000011.1"/>
</dbReference>
<keyword evidence="2 11" id="KW-0813">Transport</keyword>
<dbReference type="SUPFAM" id="SSF56935">
    <property type="entry name" value="Porins"/>
    <property type="match status" value="1"/>
</dbReference>
<evidence type="ECO:0000313" key="16">
    <source>
        <dbReference type="EMBL" id="MEK8026902.1"/>
    </source>
</evidence>
<feature type="chain" id="PRO_5046946047" evidence="13">
    <location>
        <begin position="29"/>
        <end position="745"/>
    </location>
</feature>
<dbReference type="InterPro" id="IPR039426">
    <property type="entry name" value="TonB-dep_rcpt-like"/>
</dbReference>
<dbReference type="Gene3D" id="2.40.170.20">
    <property type="entry name" value="TonB-dependent receptor, beta-barrel domain"/>
    <property type="match status" value="1"/>
</dbReference>
<reference evidence="16 17" key="1">
    <citation type="submission" date="2024-04" db="EMBL/GenBank/DDBJ databases">
        <title>Novel species of the genus Ideonella isolated from streams.</title>
        <authorList>
            <person name="Lu H."/>
        </authorList>
    </citation>
    <scope>NUCLEOTIDE SEQUENCE [LARGE SCALE GENOMIC DNA]</scope>
    <source>
        <strain evidence="16 17">BYS139W</strain>
    </source>
</reference>
<evidence type="ECO:0000256" key="12">
    <source>
        <dbReference type="RuleBase" id="RU003357"/>
    </source>
</evidence>
<evidence type="ECO:0000259" key="14">
    <source>
        <dbReference type="Pfam" id="PF00593"/>
    </source>
</evidence>
<feature type="domain" description="TonB-dependent receptor-like beta-barrel" evidence="14">
    <location>
        <begin position="275"/>
        <end position="715"/>
    </location>
</feature>
<evidence type="ECO:0000256" key="9">
    <source>
        <dbReference type="ARBA" id="ARBA00023136"/>
    </source>
</evidence>
<evidence type="ECO:0000256" key="10">
    <source>
        <dbReference type="ARBA" id="ARBA00023237"/>
    </source>
</evidence>
<dbReference type="InterPro" id="IPR012910">
    <property type="entry name" value="Plug_dom"/>
</dbReference>
<evidence type="ECO:0000256" key="1">
    <source>
        <dbReference type="ARBA" id="ARBA00004571"/>
    </source>
</evidence>
<dbReference type="EMBL" id="JBBUTF010000011">
    <property type="protein sequence ID" value="MEK8026902.1"/>
    <property type="molecule type" value="Genomic_DNA"/>
</dbReference>
<evidence type="ECO:0000256" key="2">
    <source>
        <dbReference type="ARBA" id="ARBA00022448"/>
    </source>
</evidence>
<evidence type="ECO:0000256" key="11">
    <source>
        <dbReference type="PROSITE-ProRule" id="PRU01360"/>
    </source>
</evidence>
<keyword evidence="5 11" id="KW-0812">Transmembrane</keyword>
<name>A0ABU9BAH8_9BURK</name>
<gene>
    <name evidence="16" type="ORF">AACH11_13100</name>
</gene>
<keyword evidence="10 11" id="KW-0998">Cell outer membrane</keyword>
<dbReference type="InterPro" id="IPR036942">
    <property type="entry name" value="Beta-barrel_TonB_sf"/>
</dbReference>
<dbReference type="InterPro" id="IPR000531">
    <property type="entry name" value="Beta-barrel_TonB"/>
</dbReference>
<keyword evidence="16" id="KW-0675">Receptor</keyword>
<evidence type="ECO:0000256" key="5">
    <source>
        <dbReference type="ARBA" id="ARBA00022692"/>
    </source>
</evidence>
<dbReference type="Pfam" id="PF07715">
    <property type="entry name" value="Plug"/>
    <property type="match status" value="1"/>
</dbReference>
<keyword evidence="4" id="KW-0410">Iron transport</keyword>
<keyword evidence="3 11" id="KW-1134">Transmembrane beta strand</keyword>
<evidence type="ECO:0000256" key="7">
    <source>
        <dbReference type="ARBA" id="ARBA00023065"/>
    </source>
</evidence>
<organism evidence="16 17">
    <name type="scientific">Pseudaquabacterium rugosum</name>
    <dbReference type="NCBI Taxonomy" id="2984194"/>
    <lineage>
        <taxon>Bacteria</taxon>
        <taxon>Pseudomonadati</taxon>
        <taxon>Pseudomonadota</taxon>
        <taxon>Betaproteobacteria</taxon>
        <taxon>Burkholderiales</taxon>
        <taxon>Sphaerotilaceae</taxon>
        <taxon>Pseudaquabacterium</taxon>
    </lineage>
</organism>
<keyword evidence="6" id="KW-0408">Iron</keyword>
<comment type="subcellular location">
    <subcellularLocation>
        <location evidence="1 11">Cell outer membrane</location>
        <topology evidence="1 11">Multi-pass membrane protein</topology>
    </subcellularLocation>
</comment>
<evidence type="ECO:0000256" key="3">
    <source>
        <dbReference type="ARBA" id="ARBA00022452"/>
    </source>
</evidence>
<keyword evidence="9 11" id="KW-0472">Membrane</keyword>
<proteinExistence type="inferred from homology"/>
<keyword evidence="8 12" id="KW-0798">TonB box</keyword>
<dbReference type="Pfam" id="PF00593">
    <property type="entry name" value="TonB_dep_Rec_b-barrel"/>
    <property type="match status" value="1"/>
</dbReference>
<comment type="similarity">
    <text evidence="11 12">Belongs to the TonB-dependent receptor family.</text>
</comment>
<accession>A0ABU9BAH8</accession>
<keyword evidence="17" id="KW-1185">Reference proteome</keyword>
<evidence type="ECO:0000256" key="8">
    <source>
        <dbReference type="ARBA" id="ARBA00023077"/>
    </source>
</evidence>
<dbReference type="PANTHER" id="PTHR32552">
    <property type="entry name" value="FERRICHROME IRON RECEPTOR-RELATED"/>
    <property type="match status" value="1"/>
</dbReference>
<sequence length="745" mass="79889">MNTPFRMTPLCSQLLLTGVLSVALPVAAQSADPAAEAPKSAGQAKLQEVVVTATKVATPASKTPIALSVLGGDDLKAAGVVDARALSEVSPSLQISQNTGALQINIRGVQSLDTTEKGDPSNAFHVDGMYIGRPQAQFGALLDVQRVEVLRGPQGTLYGRNATGGAVNVITNKPGKKLGGTLSVELGNFHTRRAEGAVDIPVNEVLSLRAAASANKRDSYLKSDTGIGLEDQDEMAGRLHGLLTFSPRTSLLVTLESSRVNSNGFTPLPLSNFYTGTPVHGSAAYPNDFVDPVSLNPDGKDALTFPTGVPYLRDTQRHLENNGLRTEFKHEMNGADLTYQLGYLKSRGAWDFLGMFNGGSFYGQEAAFLAEQTSHELRLNSNRPGPFSWVVGAYVFDETIDRDTQFNTTFGNGFVFRLKYLPHVTNRSRAVFGQTGYALSDKLKLVTGLRYTRDYKAVQDPFGGGGLTIPVTPIDRSNSYTKITGKVGLDYDLDKNTFAYVSLSTGYKAGGFNGDAQVPPYEPESLTSLEGGVKTKALDGRLQISASAFAYDYRDLQLTSTVCADPANPSNCNSRTVNAAKAKVHGLEVEGKLVASAAGVVDFGASLLRSRFGRYLPLDHPGNAPTVVVDWSGQRLDSSPAVTMRVGYRHTFTLASDALIEVGASARHSGSYLLSAYGADYATRYEQKAMTKFDANVTWRSPDDRYAVQGYIRNITDKVGVAAVMPGAATTTDPRTYGVRLTSNF</sequence>
<keyword evidence="7" id="KW-0406">Ion transport</keyword>
<dbReference type="PANTHER" id="PTHR32552:SF81">
    <property type="entry name" value="TONB-DEPENDENT OUTER MEMBRANE RECEPTOR"/>
    <property type="match status" value="1"/>
</dbReference>
<evidence type="ECO:0000256" key="13">
    <source>
        <dbReference type="SAM" id="SignalP"/>
    </source>
</evidence>